<dbReference type="OrthoDB" id="448148at2759"/>
<dbReference type="SMART" id="SM00471">
    <property type="entry name" value="HDc"/>
    <property type="match status" value="1"/>
</dbReference>
<comment type="pathway">
    <text evidence="3">Protein modification; protein ubiquitination.</text>
</comment>
<evidence type="ECO:0000256" key="13">
    <source>
        <dbReference type="ARBA" id="ARBA00022989"/>
    </source>
</evidence>
<dbReference type="Gene3D" id="1.20.120.1750">
    <property type="match status" value="1"/>
</dbReference>
<evidence type="ECO:0000256" key="11">
    <source>
        <dbReference type="ARBA" id="ARBA00022801"/>
    </source>
</evidence>
<reference evidence="25" key="2">
    <citation type="submission" date="2024-04" db="EMBL/GenBank/DDBJ databases">
        <authorList>
            <person name="Chen Y."/>
            <person name="Shah S."/>
            <person name="Dougan E. K."/>
            <person name="Thang M."/>
            <person name="Chan C."/>
        </authorList>
    </citation>
    <scope>NUCLEOTIDE SEQUENCE [LARGE SCALE GENOMIC DNA]</scope>
</reference>
<dbReference type="PANTHER" id="PTHR11347">
    <property type="entry name" value="CYCLIC NUCLEOTIDE PHOSPHODIESTERASE"/>
    <property type="match status" value="1"/>
</dbReference>
<gene>
    <name evidence="24" type="ORF">C1SCF055_LOCUS21052</name>
</gene>
<keyword evidence="11 19" id="KW-0378">Hydrolase</keyword>
<evidence type="ECO:0000313" key="25">
    <source>
        <dbReference type="EMBL" id="CAL1147779.1"/>
    </source>
</evidence>
<evidence type="ECO:0000256" key="10">
    <source>
        <dbReference type="ARBA" id="ARBA00022786"/>
    </source>
</evidence>
<dbReference type="CDD" id="cd00077">
    <property type="entry name" value="HDc"/>
    <property type="match status" value="1"/>
</dbReference>
<dbReference type="Pfam" id="PF26200">
    <property type="entry name" value="Rcat_RNF216"/>
    <property type="match status" value="1"/>
</dbReference>
<feature type="domain" description="RING-type" evidence="21">
    <location>
        <begin position="698"/>
        <end position="746"/>
    </location>
</feature>
<comment type="similarity">
    <text evidence="19">Belongs to the cyclic nucleotide phosphodiesterase family.</text>
</comment>
<dbReference type="EC" id="3.1.4.-" evidence="19"/>
<keyword evidence="14" id="KW-0472">Membrane</keyword>
<keyword evidence="13" id="KW-1133">Transmembrane helix</keyword>
<dbReference type="InterPro" id="IPR013083">
    <property type="entry name" value="Znf_RING/FYVE/PHD"/>
</dbReference>
<dbReference type="PROSITE" id="PS51873">
    <property type="entry name" value="TRIAD"/>
    <property type="match status" value="1"/>
</dbReference>
<dbReference type="GO" id="GO:0008270">
    <property type="term" value="F:zinc ion binding"/>
    <property type="evidence" value="ECO:0007669"/>
    <property type="project" value="UniProtKB-KW"/>
</dbReference>
<dbReference type="InterPro" id="IPR003607">
    <property type="entry name" value="HD/PDEase_dom"/>
</dbReference>
<dbReference type="CDD" id="cd20335">
    <property type="entry name" value="BRcat_RBR"/>
    <property type="match status" value="1"/>
</dbReference>
<evidence type="ECO:0000256" key="3">
    <source>
        <dbReference type="ARBA" id="ARBA00004906"/>
    </source>
</evidence>
<reference evidence="24" key="1">
    <citation type="submission" date="2022-10" db="EMBL/GenBank/DDBJ databases">
        <authorList>
            <person name="Chen Y."/>
            <person name="Dougan E. K."/>
            <person name="Chan C."/>
            <person name="Rhodes N."/>
            <person name="Thang M."/>
        </authorList>
    </citation>
    <scope>NUCLEOTIDE SEQUENCE</scope>
</reference>
<dbReference type="Gene3D" id="6.10.250.2270">
    <property type="match status" value="1"/>
</dbReference>
<evidence type="ECO:0000259" key="22">
    <source>
        <dbReference type="PROSITE" id="PS51845"/>
    </source>
</evidence>
<feature type="binding site" evidence="16">
    <location>
        <position position="613"/>
    </location>
    <ligand>
        <name>AMP</name>
        <dbReference type="ChEBI" id="CHEBI:456215"/>
    </ligand>
</feature>
<dbReference type="GO" id="GO:0006412">
    <property type="term" value="P:translation"/>
    <property type="evidence" value="ECO:0007669"/>
    <property type="project" value="InterPro"/>
</dbReference>
<dbReference type="Gene3D" id="2.30.30.30">
    <property type="match status" value="1"/>
</dbReference>
<dbReference type="SUPFAM" id="SSF109604">
    <property type="entry name" value="HD-domain/PDEase-like"/>
    <property type="match status" value="1"/>
</dbReference>
<evidence type="ECO:0000256" key="5">
    <source>
        <dbReference type="ARBA" id="ARBA00022679"/>
    </source>
</evidence>
<evidence type="ECO:0000256" key="15">
    <source>
        <dbReference type="PIRSR" id="PIRSR623088-1"/>
    </source>
</evidence>
<dbReference type="InterPro" id="IPR018957">
    <property type="entry name" value="Znf_C3HC4_RING-type"/>
</dbReference>
<dbReference type="SMART" id="SM00184">
    <property type="entry name" value="RING"/>
    <property type="match status" value="1"/>
</dbReference>
<dbReference type="SMART" id="SM00647">
    <property type="entry name" value="IBR"/>
    <property type="match status" value="1"/>
</dbReference>
<evidence type="ECO:0000256" key="18">
    <source>
        <dbReference type="PROSITE-ProRule" id="PRU00175"/>
    </source>
</evidence>
<evidence type="ECO:0000259" key="23">
    <source>
        <dbReference type="PROSITE" id="PS51873"/>
    </source>
</evidence>
<feature type="binding site" evidence="17">
    <location>
        <position position="560"/>
    </location>
    <ligand>
        <name>Zn(2+)</name>
        <dbReference type="ChEBI" id="CHEBI:29105"/>
        <label>1</label>
    </ligand>
</feature>
<evidence type="ECO:0000259" key="21">
    <source>
        <dbReference type="PROSITE" id="PS50089"/>
    </source>
</evidence>
<dbReference type="SUPFAM" id="SSF50104">
    <property type="entry name" value="Translation proteins SH3-like domain"/>
    <property type="match status" value="1"/>
</dbReference>
<dbReference type="PRINTS" id="PR00387">
    <property type="entry name" value="PDIESTERASE1"/>
</dbReference>
<evidence type="ECO:0000256" key="9">
    <source>
        <dbReference type="ARBA" id="ARBA00022771"/>
    </source>
</evidence>
<dbReference type="Pfam" id="PF01929">
    <property type="entry name" value="Ribosomal_L14e"/>
    <property type="match status" value="1"/>
</dbReference>
<feature type="binding site" evidence="16">
    <location>
        <position position="435"/>
    </location>
    <ligand>
        <name>AMP</name>
        <dbReference type="ChEBI" id="CHEBI:456215"/>
    </ligand>
</feature>
<dbReference type="Pfam" id="PF00233">
    <property type="entry name" value="PDEase_I"/>
    <property type="match status" value="1"/>
</dbReference>
<evidence type="ECO:0000256" key="16">
    <source>
        <dbReference type="PIRSR" id="PIRSR623088-2"/>
    </source>
</evidence>
<dbReference type="InterPro" id="IPR008991">
    <property type="entry name" value="Translation_prot_SH3-like_sf"/>
</dbReference>
<evidence type="ECO:0000313" key="24">
    <source>
        <dbReference type="EMBL" id="CAI3994404.1"/>
    </source>
</evidence>
<keyword evidence="9 18" id="KW-0863">Zinc-finger</keyword>
<dbReference type="AlphaFoldDB" id="A0A9P1CMJ5"/>
<dbReference type="GO" id="GO:0007165">
    <property type="term" value="P:signal transduction"/>
    <property type="evidence" value="ECO:0007669"/>
    <property type="project" value="InterPro"/>
</dbReference>
<proteinExistence type="inferred from homology"/>
<evidence type="ECO:0000256" key="6">
    <source>
        <dbReference type="ARBA" id="ARBA00022692"/>
    </source>
</evidence>
<dbReference type="Gene3D" id="1.10.1300.10">
    <property type="entry name" value="3'5'-cyclic nucleotide phosphodiesterase, catalytic domain"/>
    <property type="match status" value="1"/>
</dbReference>
<dbReference type="InterPro" id="IPR023174">
    <property type="entry name" value="PDEase_CS"/>
</dbReference>
<dbReference type="InterPro" id="IPR023088">
    <property type="entry name" value="PDEase"/>
</dbReference>
<feature type="binding site" evidence="17">
    <location>
        <position position="435"/>
    </location>
    <ligand>
        <name>Zn(2+)</name>
        <dbReference type="ChEBI" id="CHEBI:29105"/>
        <label>2</label>
    </ligand>
</feature>
<organism evidence="24">
    <name type="scientific">Cladocopium goreaui</name>
    <dbReference type="NCBI Taxonomy" id="2562237"/>
    <lineage>
        <taxon>Eukaryota</taxon>
        <taxon>Sar</taxon>
        <taxon>Alveolata</taxon>
        <taxon>Dinophyceae</taxon>
        <taxon>Suessiales</taxon>
        <taxon>Symbiodiniaceae</taxon>
        <taxon>Cladocopium</taxon>
    </lineage>
</organism>
<dbReference type="InterPro" id="IPR036971">
    <property type="entry name" value="PDEase_catalytic_dom_sf"/>
</dbReference>
<dbReference type="EMBL" id="CAMXCT010001946">
    <property type="protein sequence ID" value="CAI3994404.1"/>
    <property type="molecule type" value="Genomic_DNA"/>
</dbReference>
<dbReference type="SUPFAM" id="SSF57850">
    <property type="entry name" value="RING/U-box"/>
    <property type="match status" value="3"/>
</dbReference>
<dbReference type="EMBL" id="CAMXCT020001946">
    <property type="protein sequence ID" value="CAL1147779.1"/>
    <property type="molecule type" value="Genomic_DNA"/>
</dbReference>
<evidence type="ECO:0000256" key="1">
    <source>
        <dbReference type="ARBA" id="ARBA00001798"/>
    </source>
</evidence>
<comment type="catalytic activity">
    <reaction evidence="1">
        <text>[E2 ubiquitin-conjugating enzyme]-S-ubiquitinyl-L-cysteine + [acceptor protein]-L-lysine = [E2 ubiquitin-conjugating enzyme]-L-cysteine + [acceptor protein]-N(6)-ubiquitinyl-L-lysine.</text>
        <dbReference type="EC" id="2.3.2.31"/>
    </reaction>
</comment>
<feature type="binding site" evidence="17">
    <location>
        <position position="435"/>
    </location>
    <ligand>
        <name>Zn(2+)</name>
        <dbReference type="ChEBI" id="CHEBI:29105"/>
        <label>1</label>
    </ligand>
</feature>
<dbReference type="CDD" id="cd23702">
    <property type="entry name" value="eL14"/>
    <property type="match status" value="1"/>
</dbReference>
<evidence type="ECO:0000313" key="26">
    <source>
        <dbReference type="Proteomes" id="UP001152797"/>
    </source>
</evidence>
<keyword evidence="26" id="KW-1185">Reference proteome</keyword>
<keyword evidence="5" id="KW-0808">Transferase</keyword>
<dbReference type="Gene3D" id="3.30.40.10">
    <property type="entry name" value="Zinc/RING finger domain, C3HC4 (zinc finger)"/>
    <property type="match status" value="1"/>
</dbReference>
<dbReference type="InterPro" id="IPR002867">
    <property type="entry name" value="IBR_dom"/>
</dbReference>
<feature type="binding site" evidence="17">
    <location>
        <position position="398"/>
    </location>
    <ligand>
        <name>Zn(2+)</name>
        <dbReference type="ChEBI" id="CHEBI:29105"/>
        <label>1</label>
    </ligand>
</feature>
<dbReference type="PROSITE" id="PS00126">
    <property type="entry name" value="PDEASE_I_1"/>
    <property type="match status" value="1"/>
</dbReference>
<dbReference type="CDD" id="cd22584">
    <property type="entry name" value="Rcat_RBR_unk"/>
    <property type="match status" value="1"/>
</dbReference>
<evidence type="ECO:0000256" key="17">
    <source>
        <dbReference type="PIRSR" id="PIRSR623088-3"/>
    </source>
</evidence>
<dbReference type="FunFam" id="3.30.40.10:FF:000051">
    <property type="entry name" value="RBR-type E3 ubiquitin transferase"/>
    <property type="match status" value="1"/>
</dbReference>
<dbReference type="GO" id="GO:0003735">
    <property type="term" value="F:structural constituent of ribosome"/>
    <property type="evidence" value="ECO:0007669"/>
    <property type="project" value="InterPro"/>
</dbReference>
<feature type="domain" description="PDEase" evidence="22">
    <location>
        <begin position="306"/>
        <end position="656"/>
    </location>
</feature>
<feature type="binding site" evidence="17">
    <location>
        <position position="434"/>
    </location>
    <ligand>
        <name>Zn(2+)</name>
        <dbReference type="ChEBI" id="CHEBI:29105"/>
        <label>1</label>
    </ligand>
</feature>
<evidence type="ECO:0000256" key="14">
    <source>
        <dbReference type="ARBA" id="ARBA00023136"/>
    </source>
</evidence>
<keyword evidence="6" id="KW-0812">Transmembrane</keyword>
<feature type="domain" description="RING-type" evidence="23">
    <location>
        <begin position="694"/>
        <end position="906"/>
    </location>
</feature>
<name>A0A9P1CMJ5_9DINO</name>
<evidence type="ECO:0000256" key="8">
    <source>
        <dbReference type="ARBA" id="ARBA00022737"/>
    </source>
</evidence>
<dbReference type="InterPro" id="IPR014722">
    <property type="entry name" value="Rib_uL2_dom2"/>
</dbReference>
<feature type="compositionally biased region" description="Polar residues" evidence="20">
    <location>
        <begin position="153"/>
        <end position="171"/>
    </location>
</feature>
<keyword evidence="8" id="KW-0677">Repeat</keyword>
<protein>
    <recommendedName>
        <fullName evidence="19">Phosphodiesterase</fullName>
        <ecNumber evidence="19">3.1.4.-</ecNumber>
    </recommendedName>
</protein>
<dbReference type="EMBL" id="CAMXCT030001946">
    <property type="protein sequence ID" value="CAL4781716.1"/>
    <property type="molecule type" value="Genomic_DNA"/>
</dbReference>
<keyword evidence="12" id="KW-0862">Zinc</keyword>
<comment type="subcellular location">
    <subcellularLocation>
        <location evidence="2">Membrane</location>
        <topology evidence="2">Single-pass membrane protein</topology>
    </subcellularLocation>
</comment>
<dbReference type="Pfam" id="PF01485">
    <property type="entry name" value="IBR"/>
    <property type="match status" value="1"/>
</dbReference>
<feature type="active site" description="Proton donor" evidence="15">
    <location>
        <position position="394"/>
    </location>
</feature>
<feature type="binding site" evidence="16">
    <location>
        <position position="560"/>
    </location>
    <ligand>
        <name>AMP</name>
        <dbReference type="ChEBI" id="CHEBI:456215"/>
    </ligand>
</feature>
<dbReference type="InterPro" id="IPR002073">
    <property type="entry name" value="PDEase_catalytic_dom"/>
</dbReference>
<comment type="similarity">
    <text evidence="4">Belongs to the eukaryotic ribosomal protein eL14 family.</text>
</comment>
<evidence type="ECO:0000256" key="4">
    <source>
        <dbReference type="ARBA" id="ARBA00006592"/>
    </source>
</evidence>
<dbReference type="InterPro" id="IPR001841">
    <property type="entry name" value="Znf_RING"/>
</dbReference>
<evidence type="ECO:0000256" key="7">
    <source>
        <dbReference type="ARBA" id="ARBA00022723"/>
    </source>
</evidence>
<evidence type="ECO:0000256" key="20">
    <source>
        <dbReference type="SAM" id="MobiDB-lite"/>
    </source>
</evidence>
<keyword evidence="7 17" id="KW-0479">Metal-binding</keyword>
<dbReference type="GO" id="GO:0031090">
    <property type="term" value="C:organelle membrane"/>
    <property type="evidence" value="ECO:0007669"/>
    <property type="project" value="UniProtKB-ARBA"/>
</dbReference>
<dbReference type="PROSITE" id="PS51845">
    <property type="entry name" value="PDEASE_I_2"/>
    <property type="match status" value="1"/>
</dbReference>
<dbReference type="GO" id="GO:0005737">
    <property type="term" value="C:cytoplasm"/>
    <property type="evidence" value="ECO:0007669"/>
    <property type="project" value="UniProtKB-ARBA"/>
</dbReference>
<dbReference type="GO" id="GO:0061630">
    <property type="term" value="F:ubiquitin protein ligase activity"/>
    <property type="evidence" value="ECO:0007669"/>
    <property type="project" value="UniProtKB-EC"/>
</dbReference>
<evidence type="ECO:0000256" key="2">
    <source>
        <dbReference type="ARBA" id="ARBA00004167"/>
    </source>
</evidence>
<accession>A0A9P1CMJ5</accession>
<sequence length="906" mass="101762">MSMFKRFVEPGRLALITYGPCTGKLCTITDIVDQKRVVVDGPEELTGVRRHMMPIKRLSLTDFRFAAKRGIREKVLKKKLAESENIDKFWASSWGKKLKTQEARKGMTDFERFKVKCAKQKRAKEVKKALKKCQNGDGADGGAPSQSSRREGLSSQEVQLSTGSQVDSPCSNDGRENIQGCTTAIRASMQQVLDSWWTSRACRREMEEALERLSSLESAVQQLLRPSVPDEKSSLEELREELQVGKTKSVSLSRRWLVETFIEANPESAVPHSRRSSVSEAVSAMSGTVSSGRLADEDASLSVEARLTNVDTEAAHLFEHIGMLDFDAVAYAQLPGMKGHLLQGLFKAAVKQQSLLEKVEQQGNLAHSEADFNKALFAFLGKMEEMYSPLLPYHTAIHAADVMMTMEWFLRAPALAEQVSDLDHVMVLISCAIHDVGHPGRNNLFHTKTMSPLAVTYNDKSVLENMHVASAFQAMVKDARYNWLSQLRSNFLPDGAQKSVNLQQYVRRGVIDIVLCTDMTKHNQHQKALNNRLAARDNPSQTEAVGEALELLEAVVHAADISNPCKPKAMMLYWTQRVVDEFWAQGDEEMRLNIEVSPMCSRAAGENSIPKQQLGFIDFVIAPYYTPLAQLLPEVEEATKNMAENRSFWAAKEEEQVHYSDLFKENVAVGLPPFTSPAAPCETRYGEAQDAEDTGFSCPVCLEKVKMDGSIQLDCDHRFCANCFSSYVSGKIMDGQVAADELVCPLPDCKTEITVAQVEGAASSPVWEKFLQFRMDLWECRADGRVIECPTQKCGKFLVELNVDIATCPRCGQEFCGRCGDQKHEGISCDSLKAWRQQNDAEESFEELMEQQQWRRCPRCRAPSERESGCNFMQCRSSICRKRTYWCYVCGKELSKEEHYAHFPRP</sequence>
<dbReference type="Pfam" id="PF00097">
    <property type="entry name" value="zf-C3HC4"/>
    <property type="match status" value="1"/>
</dbReference>
<comment type="cofactor">
    <cofactor evidence="19">
        <name>a divalent metal cation</name>
        <dbReference type="ChEBI" id="CHEBI:60240"/>
    </cofactor>
    <text evidence="19">Binds 2 divalent metal cations per subunit. Site 1 may preferentially bind zinc ions, while site 2 has a preference for magnesium and/or manganese ions.</text>
</comment>
<dbReference type="GO" id="GO:0004114">
    <property type="term" value="F:3',5'-cyclic-nucleotide phosphodiesterase activity"/>
    <property type="evidence" value="ECO:0007669"/>
    <property type="project" value="InterPro"/>
</dbReference>
<comment type="caution">
    <text evidence="24">The sequence shown here is derived from an EMBL/GenBank/DDBJ whole genome shotgun (WGS) entry which is preliminary data.</text>
</comment>
<dbReference type="Proteomes" id="UP001152797">
    <property type="component" value="Unassembled WGS sequence"/>
</dbReference>
<dbReference type="GO" id="GO:0005840">
    <property type="term" value="C:ribosome"/>
    <property type="evidence" value="ECO:0007669"/>
    <property type="project" value="InterPro"/>
</dbReference>
<feature type="region of interest" description="Disordered" evidence="20">
    <location>
        <begin position="129"/>
        <end position="175"/>
    </location>
</feature>
<feature type="binding site" evidence="16">
    <location>
        <begin position="394"/>
        <end position="398"/>
    </location>
    <ligand>
        <name>AMP</name>
        <dbReference type="ChEBI" id="CHEBI:456215"/>
    </ligand>
</feature>
<evidence type="ECO:0000256" key="19">
    <source>
        <dbReference type="RuleBase" id="RU363067"/>
    </source>
</evidence>
<evidence type="ECO:0000256" key="12">
    <source>
        <dbReference type="ARBA" id="ARBA00022833"/>
    </source>
</evidence>
<dbReference type="InterPro" id="IPR044066">
    <property type="entry name" value="TRIAD_supradom"/>
</dbReference>
<dbReference type="InterPro" id="IPR002784">
    <property type="entry name" value="Ribosomal_eL14_dom"/>
</dbReference>
<keyword evidence="10" id="KW-0833">Ubl conjugation pathway</keyword>
<dbReference type="PROSITE" id="PS50089">
    <property type="entry name" value="ZF_RING_2"/>
    <property type="match status" value="1"/>
</dbReference>